<name>A0A0B5DP68_9RHOB</name>
<keyword evidence="2" id="KW-1185">Reference proteome</keyword>
<dbReference type="STRING" id="1208324.P73_0279"/>
<dbReference type="HOGENOM" id="CLU_594316_0_0_5"/>
<reference evidence="1 2" key="1">
    <citation type="journal article" date="2014" name="Int. J. Syst. Evol. Microbiol.">
        <title>Celeribacter indicus sp. nov., a polycyclic aromatic hydrocarbon-degrading bacterium from deep-sea sediment and reclassification of Huaishuia halophila as Celeribacter halophilus comb. nov.</title>
        <authorList>
            <person name="Lai Q."/>
            <person name="Cao J."/>
            <person name="Yuan J."/>
            <person name="Li F."/>
            <person name="Shao Z."/>
        </authorList>
    </citation>
    <scope>NUCLEOTIDE SEQUENCE [LARGE SCALE GENOMIC DNA]</scope>
    <source>
        <strain evidence="1">P73</strain>
    </source>
</reference>
<protein>
    <recommendedName>
        <fullName evidence="3">Nodulation protein NodH</fullName>
    </recommendedName>
</protein>
<dbReference type="EMBL" id="CP004393">
    <property type="protein sequence ID" value="AJE44994.1"/>
    <property type="molecule type" value="Genomic_DNA"/>
</dbReference>
<organism evidence="1 2">
    <name type="scientific">Celeribacter indicus</name>
    <dbReference type="NCBI Taxonomy" id="1208324"/>
    <lineage>
        <taxon>Bacteria</taxon>
        <taxon>Pseudomonadati</taxon>
        <taxon>Pseudomonadota</taxon>
        <taxon>Alphaproteobacteria</taxon>
        <taxon>Rhodobacterales</taxon>
        <taxon>Roseobacteraceae</taxon>
        <taxon>Celeribacter</taxon>
    </lineage>
</organism>
<evidence type="ECO:0000313" key="1">
    <source>
        <dbReference type="EMBL" id="AJE44994.1"/>
    </source>
</evidence>
<evidence type="ECO:0000313" key="2">
    <source>
        <dbReference type="Proteomes" id="UP000031521"/>
    </source>
</evidence>
<dbReference type="KEGG" id="cid:P73_0279"/>
<dbReference type="InterPro" id="IPR027417">
    <property type="entry name" value="P-loop_NTPase"/>
</dbReference>
<gene>
    <name evidence="1" type="ORF">P73_0279</name>
</gene>
<evidence type="ECO:0008006" key="3">
    <source>
        <dbReference type="Google" id="ProtNLM"/>
    </source>
</evidence>
<proteinExistence type="predicted"/>
<dbReference type="Proteomes" id="UP000031521">
    <property type="component" value="Chromosome"/>
</dbReference>
<dbReference type="Gene3D" id="3.40.50.300">
    <property type="entry name" value="P-loop containing nucleotide triphosphate hydrolases"/>
    <property type="match status" value="1"/>
</dbReference>
<dbReference type="SUPFAM" id="SSF52540">
    <property type="entry name" value="P-loop containing nucleoside triphosphate hydrolases"/>
    <property type="match status" value="1"/>
</dbReference>
<dbReference type="AlphaFoldDB" id="A0A0B5DP68"/>
<sequence>MNMSDAFDYFVIFAEMRTGSNFLEENLNAYPGLKCWGEAFNPAFIGKSGQTELVGIGMAAREADPLALLGTLRERTDGLAGFRFFHDHDPRVLTHVLGDSRCAKIVLTRNPLDSYVSRKIASATGQWRLGDLKDARSAKVRFEPGEFQELLDELKGFQRFLQRHLQTTGQTAFYISYDDIQDIEVLNGLARFLGVDTPREKTTQKTKVQNPARIEDKVVNYAEMVSALSAIDHFNLSDTPNFEPARGPAVPSYVAAVRTPLLYMPVRGGPERAVRNWLSALDPEEEALLEGFTQKSLRQWKRKNKGHRSFTVIAHPAVRLHRSFCRYILNLGPQTYREIRDMLRTTYKLPLPVEAPDESYGVDRHREAFRKFADFVRGNLNGQTSVRVDGTWASQSEVVKGFADFSLPDLILREEDLSAGIGTLASAVGSTAVALAAEPEDTPFALSEIYDADIEEAVRAAYQRDYMMFGFGPWKA</sequence>
<accession>A0A0B5DP68</accession>